<gene>
    <name evidence="1" type="ORF">N7Z68_09715</name>
</gene>
<reference evidence="1" key="1">
    <citation type="submission" date="2024-05" db="EMBL/GenBank/DDBJ databases">
        <title>Alkalihalobacillus sp. strain MEB203 novel alkaliphilic bacterium from Lonar Lake, India.</title>
        <authorList>
            <person name="Joshi A."/>
            <person name="Thite S."/>
            <person name="Mengade P."/>
        </authorList>
    </citation>
    <scope>NUCLEOTIDE SEQUENCE</scope>
    <source>
        <strain evidence="1">MEB 203</strain>
    </source>
</reference>
<dbReference type="RefSeq" id="WP_275118279.1">
    <property type="nucleotide sequence ID" value="NZ_JAOTPO010000005.1"/>
</dbReference>
<keyword evidence="2" id="KW-1185">Reference proteome</keyword>
<evidence type="ECO:0000313" key="1">
    <source>
        <dbReference type="EMBL" id="MDE5413664.1"/>
    </source>
</evidence>
<dbReference type="Proteomes" id="UP001148125">
    <property type="component" value="Unassembled WGS sequence"/>
</dbReference>
<sequence length="87" mass="10177">MEIIKVLEVVKSFFNEYLLPVHKITAIEETEKGWKVAVEIIEENEYMKSHAKDQMIGVYHVQLNKQLEITTFKRQSMRPRSAIPTDG</sequence>
<name>A0ABT5VE03_9BACI</name>
<organism evidence="1 2">
    <name type="scientific">Alkalihalobacterium chitinilyticum</name>
    <dbReference type="NCBI Taxonomy" id="2980103"/>
    <lineage>
        <taxon>Bacteria</taxon>
        <taxon>Bacillati</taxon>
        <taxon>Bacillota</taxon>
        <taxon>Bacilli</taxon>
        <taxon>Bacillales</taxon>
        <taxon>Bacillaceae</taxon>
        <taxon>Alkalihalobacterium</taxon>
    </lineage>
</organism>
<protein>
    <submittedName>
        <fullName evidence="1">Gas vesicle protein</fullName>
    </submittedName>
</protein>
<proteinExistence type="predicted"/>
<evidence type="ECO:0000313" key="2">
    <source>
        <dbReference type="Proteomes" id="UP001148125"/>
    </source>
</evidence>
<comment type="caution">
    <text evidence="1">The sequence shown here is derived from an EMBL/GenBank/DDBJ whole genome shotgun (WGS) entry which is preliminary data.</text>
</comment>
<accession>A0ABT5VE03</accession>
<dbReference type="Pfam" id="PF05800">
    <property type="entry name" value="GvpO"/>
    <property type="match status" value="1"/>
</dbReference>
<dbReference type="EMBL" id="JAOTPO010000005">
    <property type="protein sequence ID" value="MDE5413664.1"/>
    <property type="molecule type" value="Genomic_DNA"/>
</dbReference>
<dbReference type="InterPro" id="IPR008634">
    <property type="entry name" value="Gas-vesicle_GvpO"/>
</dbReference>